<comment type="caution">
    <text evidence="3">The sequence shown here is derived from an EMBL/GenBank/DDBJ whole genome shotgun (WGS) entry which is preliminary data.</text>
</comment>
<dbReference type="Gene3D" id="3.30.420.10">
    <property type="entry name" value="Ribonuclease H-like superfamily/Ribonuclease H"/>
    <property type="match status" value="1"/>
</dbReference>
<sequence length="724" mass="84205">MQIYINTIIEHRDKELKMISIERVLWISKNLDTVVVISIDQKEKYPFPQFKKYSAIIELLTTPFSVKLDIDPYTNMNNPSREYLEKYKKIRDEKWDLIKDYVEMEPYIYEEKNLIELVKEIRRETGKRSKRIYSILREYWIGGKTINSLLPNYSNSGGRGKSKNKSEKKMGRPSKKTTFFGPKVKGVNVVEDDKTIFELAIKQFYKGKNTTLKGTYKEMRAQYYISGYKKLNGELVPTLLPDEEAPTYRQFLYWYKSTYGYKYQLTNNIGERQYQLTGRPIIGNSQNKATGPGDIFEIDATIGDIYLVSEIDRSRIIGRPVIYIVKDAYSRLVVGVYVGLEGPSWLAAMMALENTTTNKKLYCRQLGIEIEEENWPSSQLPKKIKADRGEFESINADKIVDSFGIQIINTPPYRADLKGIVERHFRILNDRIKLHWVPGIVHKDFKVRGGKDYRLDAKLTLKAFEKIIVLTILEHNTTIINGYSLEKEMISAAILPTPLNIWNWGYKHRSGVLKQVTSDEIRLNLMPTGKASVTGEGVVFNKMRYSSSKAINEGWFEKGRNKRWSESVLYDPRDVKHIYIGGEKFNLTERDEAFKGFRLEEVQEQQFIMEANIQGSATSQRQLEVDTNSKIKKIIDQEIKNSNGYLTGLESKSERLSKIKINRKAEKNHIRENEKWSDTLENNQKNNQVFVENIKDFRSKTEKDQDESDYLLNLIMSEDKEGEK</sequence>
<dbReference type="InterPro" id="IPR012337">
    <property type="entry name" value="RNaseH-like_sf"/>
</dbReference>
<dbReference type="InterPro" id="IPR001584">
    <property type="entry name" value="Integrase_cat-core"/>
</dbReference>
<evidence type="ECO:0000313" key="3">
    <source>
        <dbReference type="EMBL" id="KIL51780.1"/>
    </source>
</evidence>
<evidence type="ECO:0000259" key="2">
    <source>
        <dbReference type="PROSITE" id="PS50994"/>
    </source>
</evidence>
<evidence type="ECO:0000256" key="1">
    <source>
        <dbReference type="SAM" id="MobiDB-lite"/>
    </source>
</evidence>
<dbReference type="GO" id="GO:0015074">
    <property type="term" value="P:DNA integration"/>
    <property type="evidence" value="ECO:0007669"/>
    <property type="project" value="InterPro"/>
</dbReference>
<reference evidence="3 4" key="1">
    <citation type="submission" date="2015-01" db="EMBL/GenBank/DDBJ databases">
        <title>Jeotgalibacillus campisalis genome sequencing.</title>
        <authorList>
            <person name="Goh K.M."/>
            <person name="Chan K.-G."/>
            <person name="Yaakop A.S."/>
            <person name="Ee R."/>
            <person name="Gan H.M."/>
            <person name="Chan C.S."/>
        </authorList>
    </citation>
    <scope>NUCLEOTIDE SEQUENCE [LARGE SCALE GENOMIC DNA]</scope>
    <source>
        <strain evidence="3 4">SF-57</strain>
    </source>
</reference>
<dbReference type="RefSeq" id="WP_041054934.1">
    <property type="nucleotide sequence ID" value="NZ_JXRR01000007.1"/>
</dbReference>
<dbReference type="PATRIC" id="fig|220754.4.peg.717"/>
<feature type="region of interest" description="Disordered" evidence="1">
    <location>
        <begin position="152"/>
        <end position="176"/>
    </location>
</feature>
<feature type="domain" description="Integrase catalytic" evidence="2">
    <location>
        <begin position="288"/>
        <end position="506"/>
    </location>
</feature>
<gene>
    <name evidence="3" type="ORF">KR50_06990</name>
</gene>
<name>A0A0C2RNC7_9BACL</name>
<organism evidence="3 4">
    <name type="scientific">Jeotgalibacillus campisalis</name>
    <dbReference type="NCBI Taxonomy" id="220754"/>
    <lineage>
        <taxon>Bacteria</taxon>
        <taxon>Bacillati</taxon>
        <taxon>Bacillota</taxon>
        <taxon>Bacilli</taxon>
        <taxon>Bacillales</taxon>
        <taxon>Caryophanaceae</taxon>
        <taxon>Jeotgalibacillus</taxon>
    </lineage>
</organism>
<dbReference type="PROSITE" id="PS50994">
    <property type="entry name" value="INTEGRASE"/>
    <property type="match status" value="1"/>
</dbReference>
<proteinExistence type="predicted"/>
<dbReference type="Proteomes" id="UP000031972">
    <property type="component" value="Unassembled WGS sequence"/>
</dbReference>
<evidence type="ECO:0000313" key="4">
    <source>
        <dbReference type="Proteomes" id="UP000031972"/>
    </source>
</evidence>
<dbReference type="InterPro" id="IPR036397">
    <property type="entry name" value="RNaseH_sf"/>
</dbReference>
<dbReference type="EMBL" id="JXRR01000007">
    <property type="protein sequence ID" value="KIL51780.1"/>
    <property type="molecule type" value="Genomic_DNA"/>
</dbReference>
<dbReference type="OrthoDB" id="501284at2"/>
<protein>
    <recommendedName>
        <fullName evidence="2">Integrase catalytic domain-containing protein</fullName>
    </recommendedName>
</protein>
<keyword evidence="4" id="KW-1185">Reference proteome</keyword>
<dbReference type="SUPFAM" id="SSF53098">
    <property type="entry name" value="Ribonuclease H-like"/>
    <property type="match status" value="1"/>
</dbReference>
<dbReference type="AlphaFoldDB" id="A0A0C2RNC7"/>
<accession>A0A0C2RNC7</accession>
<dbReference type="GO" id="GO:0003676">
    <property type="term" value="F:nucleic acid binding"/>
    <property type="evidence" value="ECO:0007669"/>
    <property type="project" value="InterPro"/>
</dbReference>